<name>A0ACD3ACY9_9AGAR</name>
<organism evidence="1 2">
    <name type="scientific">Pluteus cervinus</name>
    <dbReference type="NCBI Taxonomy" id="181527"/>
    <lineage>
        <taxon>Eukaryota</taxon>
        <taxon>Fungi</taxon>
        <taxon>Dikarya</taxon>
        <taxon>Basidiomycota</taxon>
        <taxon>Agaricomycotina</taxon>
        <taxon>Agaricomycetes</taxon>
        <taxon>Agaricomycetidae</taxon>
        <taxon>Agaricales</taxon>
        <taxon>Pluteineae</taxon>
        <taxon>Pluteaceae</taxon>
        <taxon>Pluteus</taxon>
    </lineage>
</organism>
<reference evidence="1 2" key="1">
    <citation type="journal article" date="2019" name="Nat. Ecol. Evol.">
        <title>Megaphylogeny resolves global patterns of mushroom evolution.</title>
        <authorList>
            <person name="Varga T."/>
            <person name="Krizsan K."/>
            <person name="Foldi C."/>
            <person name="Dima B."/>
            <person name="Sanchez-Garcia M."/>
            <person name="Sanchez-Ramirez S."/>
            <person name="Szollosi G.J."/>
            <person name="Szarkandi J.G."/>
            <person name="Papp V."/>
            <person name="Albert L."/>
            <person name="Andreopoulos W."/>
            <person name="Angelini C."/>
            <person name="Antonin V."/>
            <person name="Barry K.W."/>
            <person name="Bougher N.L."/>
            <person name="Buchanan P."/>
            <person name="Buyck B."/>
            <person name="Bense V."/>
            <person name="Catcheside P."/>
            <person name="Chovatia M."/>
            <person name="Cooper J."/>
            <person name="Damon W."/>
            <person name="Desjardin D."/>
            <person name="Finy P."/>
            <person name="Geml J."/>
            <person name="Haridas S."/>
            <person name="Hughes K."/>
            <person name="Justo A."/>
            <person name="Karasinski D."/>
            <person name="Kautmanova I."/>
            <person name="Kiss B."/>
            <person name="Kocsube S."/>
            <person name="Kotiranta H."/>
            <person name="LaButti K.M."/>
            <person name="Lechner B.E."/>
            <person name="Liimatainen K."/>
            <person name="Lipzen A."/>
            <person name="Lukacs Z."/>
            <person name="Mihaltcheva S."/>
            <person name="Morgado L.N."/>
            <person name="Niskanen T."/>
            <person name="Noordeloos M.E."/>
            <person name="Ohm R.A."/>
            <person name="Ortiz-Santana B."/>
            <person name="Ovrebo C."/>
            <person name="Racz N."/>
            <person name="Riley R."/>
            <person name="Savchenko A."/>
            <person name="Shiryaev A."/>
            <person name="Soop K."/>
            <person name="Spirin V."/>
            <person name="Szebenyi C."/>
            <person name="Tomsovsky M."/>
            <person name="Tulloss R.E."/>
            <person name="Uehling J."/>
            <person name="Grigoriev I.V."/>
            <person name="Vagvolgyi C."/>
            <person name="Papp T."/>
            <person name="Martin F.M."/>
            <person name="Miettinen O."/>
            <person name="Hibbett D.S."/>
            <person name="Nagy L.G."/>
        </authorList>
    </citation>
    <scope>NUCLEOTIDE SEQUENCE [LARGE SCALE GENOMIC DNA]</scope>
    <source>
        <strain evidence="1 2">NL-1719</strain>
    </source>
</reference>
<keyword evidence="2" id="KW-1185">Reference proteome</keyword>
<dbReference type="Proteomes" id="UP000308600">
    <property type="component" value="Unassembled WGS sequence"/>
</dbReference>
<gene>
    <name evidence="1" type="ORF">BDN72DRAFT_847599</name>
</gene>
<sequence>MPLTTPHHVLNLHFDNSNVAFQKIDEELAVLRESIRALQAFRNTFTPIYRLPPEILSRIFSFTQPGVKNHNRSTSLRWTRVTYVSQHWRNVAISTPSLWTHIDRFRPKDLVEMWLQRSKAAPLFVNLCPNSSEDEYAYLIKTSLFRIRELRMEVGAGTWNSFWSNLSSPAPLLACLEVSIPRTLPPLTISDSTFAGATPCLRRLELTGCSVDLNSHLFKDLTVLELHSPPQKILARDLLITIRKLPGLASLVLSDVLHKNAAPLSSNFDTITLPHLGKLSIKGGSFVEDLDFLSHLSFPTNTTLQLYSETQASTEGMAAALLNFMSVYNAARCQQSFPYLLNLSLDDWNTLELTIRAECTERAHNPALPVFVDLRIYGWLRASLQLSDTPETTALLSSLPLPFLASFSTSCNLDAKVWANGFGHLPNLKHISVARAPALNFLSAMVDDPTIAISAPLETKNMQAMRKGAKRSTGGGVQLSTPQVPIFPELETIELRRVVLPRNTTNLVNVLLARKSVGKGIKFFELRECLTVDGWTQDALLGCVDRVIWDRCISSYDGDEDNSD</sequence>
<protein>
    <submittedName>
        <fullName evidence="1">Uncharacterized protein</fullName>
    </submittedName>
</protein>
<accession>A0ACD3ACY9</accession>
<proteinExistence type="predicted"/>
<evidence type="ECO:0000313" key="1">
    <source>
        <dbReference type="EMBL" id="TFK63436.1"/>
    </source>
</evidence>
<dbReference type="EMBL" id="ML208522">
    <property type="protein sequence ID" value="TFK63436.1"/>
    <property type="molecule type" value="Genomic_DNA"/>
</dbReference>
<evidence type="ECO:0000313" key="2">
    <source>
        <dbReference type="Proteomes" id="UP000308600"/>
    </source>
</evidence>